<keyword evidence="1" id="KW-0862">Zinc</keyword>
<proteinExistence type="predicted"/>
<protein>
    <recommendedName>
        <fullName evidence="2">CCHC-type domain-containing protein</fullName>
    </recommendedName>
</protein>
<dbReference type="InterPro" id="IPR001878">
    <property type="entry name" value="Znf_CCHC"/>
</dbReference>
<keyword evidence="4" id="KW-1185">Reference proteome</keyword>
<dbReference type="AlphaFoldDB" id="A0A5N6PCI6"/>
<dbReference type="Proteomes" id="UP000326396">
    <property type="component" value="Linkage Group LG13"/>
</dbReference>
<organism evidence="3 4">
    <name type="scientific">Mikania micrantha</name>
    <name type="common">bitter vine</name>
    <dbReference type="NCBI Taxonomy" id="192012"/>
    <lineage>
        <taxon>Eukaryota</taxon>
        <taxon>Viridiplantae</taxon>
        <taxon>Streptophyta</taxon>
        <taxon>Embryophyta</taxon>
        <taxon>Tracheophyta</taxon>
        <taxon>Spermatophyta</taxon>
        <taxon>Magnoliopsida</taxon>
        <taxon>eudicotyledons</taxon>
        <taxon>Gunneridae</taxon>
        <taxon>Pentapetalae</taxon>
        <taxon>asterids</taxon>
        <taxon>campanulids</taxon>
        <taxon>Asterales</taxon>
        <taxon>Asteraceae</taxon>
        <taxon>Asteroideae</taxon>
        <taxon>Heliantheae alliance</taxon>
        <taxon>Eupatorieae</taxon>
        <taxon>Mikania</taxon>
    </lineage>
</organism>
<keyword evidence="1" id="KW-0863">Zinc-finger</keyword>
<dbReference type="SUPFAM" id="SSF57756">
    <property type="entry name" value="Retrovirus zinc finger-like domains"/>
    <property type="match status" value="1"/>
</dbReference>
<dbReference type="OrthoDB" id="1751327at2759"/>
<dbReference type="Gene3D" id="4.10.60.10">
    <property type="entry name" value="Zinc finger, CCHC-type"/>
    <property type="match status" value="1"/>
</dbReference>
<dbReference type="EMBL" id="SZYD01000005">
    <property type="protein sequence ID" value="KAD6119037.1"/>
    <property type="molecule type" value="Genomic_DNA"/>
</dbReference>
<dbReference type="GO" id="GO:0003676">
    <property type="term" value="F:nucleic acid binding"/>
    <property type="evidence" value="ECO:0007669"/>
    <property type="project" value="InterPro"/>
</dbReference>
<name>A0A5N6PCI6_9ASTR</name>
<dbReference type="SMART" id="SM00343">
    <property type="entry name" value="ZnF_C2HC"/>
    <property type="match status" value="1"/>
</dbReference>
<dbReference type="InterPro" id="IPR036875">
    <property type="entry name" value="Znf_CCHC_sf"/>
</dbReference>
<reference evidence="3 4" key="1">
    <citation type="submission" date="2019-05" db="EMBL/GenBank/DDBJ databases">
        <title>Mikania micrantha, genome provides insights into the molecular mechanism of rapid growth.</title>
        <authorList>
            <person name="Liu B."/>
        </authorList>
    </citation>
    <scope>NUCLEOTIDE SEQUENCE [LARGE SCALE GENOMIC DNA]</scope>
    <source>
        <strain evidence="3">NLD-2019</strain>
        <tissue evidence="3">Leaf</tissue>
    </source>
</reference>
<feature type="domain" description="CCHC-type" evidence="2">
    <location>
        <begin position="18"/>
        <end position="33"/>
    </location>
</feature>
<evidence type="ECO:0000313" key="4">
    <source>
        <dbReference type="Proteomes" id="UP000326396"/>
    </source>
</evidence>
<keyword evidence="1" id="KW-0479">Metal-binding</keyword>
<gene>
    <name evidence="3" type="ORF">E3N88_10308</name>
</gene>
<sequence>MANQAVAQTTVRNDRISCYTCGELGHYAKDCPKRVLPRRQAPRGRAFRIREAAARQDTDTITELDGLKANMGQKILGTEIPSYLQSDNNLDLSDKLNISFAPNGHVVPSDRVNNQVTLKSLSCVVVLLC</sequence>
<evidence type="ECO:0000259" key="2">
    <source>
        <dbReference type="PROSITE" id="PS50158"/>
    </source>
</evidence>
<dbReference type="GO" id="GO:0008270">
    <property type="term" value="F:zinc ion binding"/>
    <property type="evidence" value="ECO:0007669"/>
    <property type="project" value="UniProtKB-KW"/>
</dbReference>
<accession>A0A5N6PCI6</accession>
<evidence type="ECO:0000313" key="3">
    <source>
        <dbReference type="EMBL" id="KAD6119037.1"/>
    </source>
</evidence>
<dbReference type="PROSITE" id="PS50158">
    <property type="entry name" value="ZF_CCHC"/>
    <property type="match status" value="1"/>
</dbReference>
<dbReference type="Pfam" id="PF00098">
    <property type="entry name" value="zf-CCHC"/>
    <property type="match status" value="1"/>
</dbReference>
<comment type="caution">
    <text evidence="3">The sequence shown here is derived from an EMBL/GenBank/DDBJ whole genome shotgun (WGS) entry which is preliminary data.</text>
</comment>
<evidence type="ECO:0000256" key="1">
    <source>
        <dbReference type="PROSITE-ProRule" id="PRU00047"/>
    </source>
</evidence>